<dbReference type="GO" id="GO:0046033">
    <property type="term" value="P:AMP metabolic process"/>
    <property type="evidence" value="ECO:0007669"/>
    <property type="project" value="TreeGrafter"/>
</dbReference>
<accession>A0A2T6ZLM2</accession>
<feature type="region of interest" description="Disordered" evidence="11">
    <location>
        <begin position="1"/>
        <end position="69"/>
    </location>
</feature>
<dbReference type="FunFam" id="3.20.20.140:FF:000214">
    <property type="entry name" value="AMP deaminase Amd1, putative (AFU_orthologue AFUA_8G02860)"/>
    <property type="match status" value="1"/>
</dbReference>
<protein>
    <recommendedName>
        <fullName evidence="9">AMP deaminase</fullName>
        <ecNumber evidence="4">3.5.4.6</ecNumber>
    </recommendedName>
    <alternativeName>
        <fullName evidence="10">Myoadenylate deaminase</fullName>
    </alternativeName>
</protein>
<feature type="region of interest" description="Disordered" evidence="11">
    <location>
        <begin position="910"/>
        <end position="991"/>
    </location>
</feature>
<evidence type="ECO:0000256" key="4">
    <source>
        <dbReference type="ARBA" id="ARBA00012775"/>
    </source>
</evidence>
<dbReference type="GO" id="GO:0005829">
    <property type="term" value="C:cytosol"/>
    <property type="evidence" value="ECO:0007669"/>
    <property type="project" value="TreeGrafter"/>
</dbReference>
<dbReference type="InterPro" id="IPR032466">
    <property type="entry name" value="Metal_Hydrolase"/>
</dbReference>
<dbReference type="AlphaFoldDB" id="A0A2T6ZLM2"/>
<feature type="region of interest" description="Disordered" evidence="11">
    <location>
        <begin position="1005"/>
        <end position="1067"/>
    </location>
</feature>
<dbReference type="PROSITE" id="PS00485">
    <property type="entry name" value="A_DEAMINASE"/>
    <property type="match status" value="1"/>
</dbReference>
<feature type="compositionally biased region" description="Gly residues" evidence="11">
    <location>
        <begin position="1010"/>
        <end position="1019"/>
    </location>
</feature>
<comment type="pathway">
    <text evidence="2">Purine metabolism; IMP biosynthesis via salvage pathway; IMP from AMP: step 1/1.</text>
</comment>
<feature type="region of interest" description="Disordered" evidence="11">
    <location>
        <begin position="285"/>
        <end position="331"/>
    </location>
</feature>
<gene>
    <name evidence="12" type="ORF">B9Z19DRAFT_990754</name>
</gene>
<dbReference type="GO" id="GO:0003876">
    <property type="term" value="F:AMP deaminase activity"/>
    <property type="evidence" value="ECO:0007669"/>
    <property type="project" value="UniProtKB-EC"/>
</dbReference>
<dbReference type="PANTHER" id="PTHR11359">
    <property type="entry name" value="AMP DEAMINASE"/>
    <property type="match status" value="1"/>
</dbReference>
<evidence type="ECO:0000256" key="8">
    <source>
        <dbReference type="ARBA" id="ARBA00023080"/>
    </source>
</evidence>
<feature type="compositionally biased region" description="Basic and acidic residues" evidence="11">
    <location>
        <begin position="1043"/>
        <end position="1058"/>
    </location>
</feature>
<feature type="compositionally biased region" description="Pro residues" evidence="11">
    <location>
        <begin position="1"/>
        <end position="12"/>
    </location>
</feature>
<evidence type="ECO:0000256" key="3">
    <source>
        <dbReference type="ARBA" id="ARBA00006676"/>
    </source>
</evidence>
<comment type="similarity">
    <text evidence="3">Belongs to the metallo-dependent hydrolases superfamily. Adenosine and AMP deaminases family.</text>
</comment>
<evidence type="ECO:0000256" key="5">
    <source>
        <dbReference type="ARBA" id="ARBA00022723"/>
    </source>
</evidence>
<evidence type="ECO:0000256" key="9">
    <source>
        <dbReference type="ARBA" id="ARBA00072037"/>
    </source>
</evidence>
<dbReference type="Gene3D" id="4.10.800.20">
    <property type="match status" value="1"/>
</dbReference>
<keyword evidence="8" id="KW-0546">Nucleotide metabolism</keyword>
<name>A0A2T6ZLM2_TUBBO</name>
<comment type="cofactor">
    <cofactor evidence="1">
        <name>Zn(2+)</name>
        <dbReference type="ChEBI" id="CHEBI:29105"/>
    </cofactor>
</comment>
<dbReference type="Gene3D" id="3.20.20.140">
    <property type="entry name" value="Metal-dependent hydrolases"/>
    <property type="match status" value="1"/>
</dbReference>
<proteinExistence type="inferred from homology"/>
<keyword evidence="6" id="KW-0378">Hydrolase</keyword>
<keyword evidence="7" id="KW-0862">Zinc</keyword>
<dbReference type="EC" id="3.5.4.6" evidence="4"/>
<dbReference type="UniPathway" id="UPA00591">
    <property type="reaction ID" value="UER00663"/>
</dbReference>
<keyword evidence="13" id="KW-1185">Reference proteome</keyword>
<dbReference type="FunFam" id="3.20.20.140:FF:000035">
    <property type="entry name" value="Probable amp deaminase"/>
    <property type="match status" value="1"/>
</dbReference>
<sequence>MPAPENAPPQDPSPEGSDRGGSSLRATGVLGVEWDDSDRLFDSTGGLLSSSPEDDDHADKDFLGGGDEERRSAFYNYKQEKTLKQTDAKMFYQQQQQANSGWNSPVMRASTGNWAGPSSGGGIGNLSRAGSVRSFTSSHQPPYLYHSHHQYLGPAAGGSTLSITASRSLGNATPAPVGMASLEKPKEHGGVQAPEMSRFDPHGVIAPAARQRGDFINSQGEMLPEPQGGYVGGDLALSAELSTIYTNVQKILDIRHKYLRVSLQGHADNPKDDPGWKIYPLPPPPVWVEDGTPHPPTPKGSGGSAQEIEGAKKEANATAQKEARKPGQDIGENFAFEECEIPGEDEMEFKKDDHGVFQVYENKKALDAGMPVVAIPTLREYYIDLDKVLDISSDGPSKSFAFRRLQYLEGKWNLYTLLNEHQEMADSKRVPHRDFYNVRKVDTHVHHSACMNQKHLLRFIKHKMRRCPDEKVLFRDGKHLTLTEVFASINLTAYDLSIDTLDMHAHTDSFHRFDKFNLKYNPVGESRLRTIFLKTDNDIKGRYLAEITKEVFQDLEASKYQMAEYRISIYGRAEDEWDKLAAWVVDNKLFSHNARWLIQVPRLYNVYKSTGLINSFDEVVRNIFKPLFEVTKDPSSHPKLHVFLQRVVGFDSVDDESKAERRTFKKFPSPPEWTVKSNPPYSYWIYYLFANMASLNVWRKQRGFNTFVVRPHCGEAGDTDHLAAAVLCCHSISHGILLRKVPLLQYIFYLDQIGIAMSPLSNNALFLAYDKNPFLSYFKRGLNVSLSTDDPLQFAFTKEPLIEEYSVAAQIYKLSAVDMCELARNSVLQSGFEGAVKARWLGNDYHVPGPEGNNMDKSNVPNIRMAFRHQTLREELKMLERYTSAQVVASSGAPGPQGAILAGRLMLPGTPFQVSRPHSPTTSMQTNPTSVQEPPSLQGGPPSPTQCPISPGFPKLSASVHTYDFQGQSASPNPPLPPGTESRDGYPGFPVLARANTIGTATVLRHHTGGSSGSPGGYGDYHISGSEPRVWPGVISRRQTSISEKDGTSKGAENEAKSGGHGSVAGG</sequence>
<dbReference type="GO" id="GO:0032264">
    <property type="term" value="P:IMP salvage"/>
    <property type="evidence" value="ECO:0007669"/>
    <property type="project" value="UniProtKB-UniPathway"/>
</dbReference>
<evidence type="ECO:0000256" key="10">
    <source>
        <dbReference type="ARBA" id="ARBA00078830"/>
    </source>
</evidence>
<dbReference type="EMBL" id="NESQ01000190">
    <property type="protein sequence ID" value="PUU76385.1"/>
    <property type="molecule type" value="Genomic_DNA"/>
</dbReference>
<feature type="compositionally biased region" description="Basic and acidic residues" evidence="11">
    <location>
        <begin position="309"/>
        <end position="327"/>
    </location>
</feature>
<dbReference type="CDD" id="cd01319">
    <property type="entry name" value="AMPD"/>
    <property type="match status" value="1"/>
</dbReference>
<evidence type="ECO:0000256" key="1">
    <source>
        <dbReference type="ARBA" id="ARBA00001947"/>
    </source>
</evidence>
<feature type="compositionally biased region" description="Polar residues" evidence="11">
    <location>
        <begin position="912"/>
        <end position="935"/>
    </location>
</feature>
<evidence type="ECO:0000256" key="7">
    <source>
        <dbReference type="ARBA" id="ARBA00022833"/>
    </source>
</evidence>
<dbReference type="InterPro" id="IPR006650">
    <property type="entry name" value="A/AMP_deam_AS"/>
</dbReference>
<comment type="caution">
    <text evidence="12">The sequence shown here is derived from an EMBL/GenBank/DDBJ whole genome shotgun (WGS) entry which is preliminary data.</text>
</comment>
<reference evidence="12 13" key="1">
    <citation type="submission" date="2017-04" db="EMBL/GenBank/DDBJ databases">
        <title>Draft genome sequence of Tuber borchii Vittad., a whitish edible truffle.</title>
        <authorList>
            <consortium name="DOE Joint Genome Institute"/>
            <person name="Murat C."/>
            <person name="Kuo A."/>
            <person name="Barry K.W."/>
            <person name="Clum A."/>
            <person name="Dockter R.B."/>
            <person name="Fauchery L."/>
            <person name="Iotti M."/>
            <person name="Kohler A."/>
            <person name="Labutti K."/>
            <person name="Lindquist E.A."/>
            <person name="Lipzen A."/>
            <person name="Ohm R.A."/>
            <person name="Wang M."/>
            <person name="Grigoriev I.V."/>
            <person name="Zambonelli A."/>
            <person name="Martin F.M."/>
        </authorList>
    </citation>
    <scope>NUCLEOTIDE SEQUENCE [LARGE SCALE GENOMIC DNA]</scope>
    <source>
        <strain evidence="12 13">Tbo3840</strain>
    </source>
</reference>
<organism evidence="12 13">
    <name type="scientific">Tuber borchii</name>
    <name type="common">White truffle</name>
    <dbReference type="NCBI Taxonomy" id="42251"/>
    <lineage>
        <taxon>Eukaryota</taxon>
        <taxon>Fungi</taxon>
        <taxon>Dikarya</taxon>
        <taxon>Ascomycota</taxon>
        <taxon>Pezizomycotina</taxon>
        <taxon>Pezizomycetes</taxon>
        <taxon>Pezizales</taxon>
        <taxon>Tuberaceae</taxon>
        <taxon>Tuber</taxon>
    </lineage>
</organism>
<evidence type="ECO:0000256" key="6">
    <source>
        <dbReference type="ARBA" id="ARBA00022801"/>
    </source>
</evidence>
<feature type="compositionally biased region" description="Basic and acidic residues" evidence="11">
    <location>
        <begin position="57"/>
        <end position="69"/>
    </location>
</feature>
<dbReference type="Pfam" id="PF19326">
    <property type="entry name" value="AMP_deaminase"/>
    <property type="match status" value="1"/>
</dbReference>
<dbReference type="STRING" id="42251.A0A2T6ZLM2"/>
<dbReference type="PANTHER" id="PTHR11359:SF0">
    <property type="entry name" value="AMP DEAMINASE"/>
    <property type="match status" value="1"/>
</dbReference>
<dbReference type="GO" id="GO:0046872">
    <property type="term" value="F:metal ion binding"/>
    <property type="evidence" value="ECO:0007669"/>
    <property type="project" value="UniProtKB-KW"/>
</dbReference>
<dbReference type="InterPro" id="IPR006329">
    <property type="entry name" value="AMPD"/>
</dbReference>
<evidence type="ECO:0000256" key="11">
    <source>
        <dbReference type="SAM" id="MobiDB-lite"/>
    </source>
</evidence>
<dbReference type="SUPFAM" id="SSF51556">
    <property type="entry name" value="Metallo-dependent hydrolases"/>
    <property type="match status" value="1"/>
</dbReference>
<dbReference type="NCBIfam" id="TIGR01429">
    <property type="entry name" value="AMP_deaminase"/>
    <property type="match status" value="1"/>
</dbReference>
<evidence type="ECO:0000256" key="2">
    <source>
        <dbReference type="ARBA" id="ARBA00004955"/>
    </source>
</evidence>
<evidence type="ECO:0000313" key="12">
    <source>
        <dbReference type="EMBL" id="PUU76385.1"/>
    </source>
</evidence>
<keyword evidence="5" id="KW-0479">Metal-binding</keyword>
<dbReference type="OrthoDB" id="1723809at2759"/>
<evidence type="ECO:0000313" key="13">
    <source>
        <dbReference type="Proteomes" id="UP000244722"/>
    </source>
</evidence>
<dbReference type="Proteomes" id="UP000244722">
    <property type="component" value="Unassembled WGS sequence"/>
</dbReference>
<dbReference type="FunFam" id="4.10.800.20:FF:000001">
    <property type="entry name" value="AMP deaminase"/>
    <property type="match status" value="1"/>
</dbReference>